<dbReference type="Pfam" id="PF12698">
    <property type="entry name" value="ABC2_membrane_3"/>
    <property type="match status" value="1"/>
</dbReference>
<evidence type="ECO:0000256" key="3">
    <source>
        <dbReference type="ARBA" id="ARBA00022989"/>
    </source>
</evidence>
<dbReference type="EMBL" id="LVJH01000026">
    <property type="protein sequence ID" value="OAB41870.1"/>
    <property type="molecule type" value="Genomic_DNA"/>
</dbReference>
<evidence type="ECO:0000313" key="8">
    <source>
        <dbReference type="Proteomes" id="UP000076967"/>
    </source>
</evidence>
<sequence>MSISLKRARAIFVKDYKEFSRNYAVSIMLLFPICLALILRSAPPSLLHGAIGIVLNTSFVILPCFVQACLIAEEKERNTLRSLMMTPATTMDVLIGKSTLVFVMSAIVLTISTYILGYEPASIWAFVAAIILSIILYTAAGTICGLFSQTVLEASLSIIPVAVIFTGAPGGAFLVDDYPILKVLEYVPSSQLVYLLGIPNIGFTTGDLLKPLLIILAWTVVLTIVSVVLYQRRLKDE</sequence>
<feature type="transmembrane region" description="Helical" evidence="5">
    <location>
        <begin position="212"/>
        <end position="230"/>
    </location>
</feature>
<evidence type="ECO:0000313" key="7">
    <source>
        <dbReference type="EMBL" id="OAB41870.1"/>
    </source>
</evidence>
<comment type="caution">
    <text evidence="7">The sequence shown here is derived from an EMBL/GenBank/DDBJ whole genome shotgun (WGS) entry which is preliminary data.</text>
</comment>
<organism evidence="7 8">
    <name type="scientific">Paenibacillus glacialis</name>
    <dbReference type="NCBI Taxonomy" id="494026"/>
    <lineage>
        <taxon>Bacteria</taxon>
        <taxon>Bacillati</taxon>
        <taxon>Bacillota</taxon>
        <taxon>Bacilli</taxon>
        <taxon>Bacillales</taxon>
        <taxon>Paenibacillaceae</taxon>
        <taxon>Paenibacillus</taxon>
    </lineage>
</organism>
<feature type="transmembrane region" description="Helical" evidence="5">
    <location>
        <begin position="45"/>
        <end position="72"/>
    </location>
</feature>
<evidence type="ECO:0000256" key="5">
    <source>
        <dbReference type="SAM" id="Phobius"/>
    </source>
</evidence>
<comment type="subcellular location">
    <subcellularLocation>
        <location evidence="1">Membrane</location>
        <topology evidence="1">Multi-pass membrane protein</topology>
    </subcellularLocation>
</comment>
<keyword evidence="4 5" id="KW-0472">Membrane</keyword>
<keyword evidence="8" id="KW-1185">Reference proteome</keyword>
<keyword evidence="3 5" id="KW-1133">Transmembrane helix</keyword>
<protein>
    <recommendedName>
        <fullName evidence="6">ABC-2 type transporter transmembrane domain-containing protein</fullName>
    </recommendedName>
</protein>
<name>A0A168KDJ6_9BACL</name>
<feature type="transmembrane region" description="Helical" evidence="5">
    <location>
        <begin position="123"/>
        <end position="147"/>
    </location>
</feature>
<evidence type="ECO:0000256" key="4">
    <source>
        <dbReference type="ARBA" id="ARBA00023136"/>
    </source>
</evidence>
<dbReference type="GO" id="GO:0140359">
    <property type="term" value="F:ABC-type transporter activity"/>
    <property type="evidence" value="ECO:0007669"/>
    <property type="project" value="InterPro"/>
</dbReference>
<dbReference type="GO" id="GO:0016020">
    <property type="term" value="C:membrane"/>
    <property type="evidence" value="ECO:0007669"/>
    <property type="project" value="UniProtKB-SubCell"/>
</dbReference>
<feature type="transmembrane region" description="Helical" evidence="5">
    <location>
        <begin position="93"/>
        <end position="117"/>
    </location>
</feature>
<dbReference type="InterPro" id="IPR013525">
    <property type="entry name" value="ABC2_TM"/>
</dbReference>
<dbReference type="RefSeq" id="WP_068534043.1">
    <property type="nucleotide sequence ID" value="NZ_LVJH01000026.1"/>
</dbReference>
<accession>A0A168KDJ6</accession>
<reference evidence="7 8" key="1">
    <citation type="submission" date="2016-03" db="EMBL/GenBank/DDBJ databases">
        <title>Draft genome sequence of Paenibacillus glacialis DSM 22343.</title>
        <authorList>
            <person name="Shin S.-K."/>
            <person name="Yi H."/>
        </authorList>
    </citation>
    <scope>NUCLEOTIDE SEQUENCE [LARGE SCALE GENOMIC DNA]</scope>
    <source>
        <strain evidence="7 8">DSM 22343</strain>
    </source>
</reference>
<evidence type="ECO:0000256" key="1">
    <source>
        <dbReference type="ARBA" id="ARBA00004141"/>
    </source>
</evidence>
<evidence type="ECO:0000259" key="6">
    <source>
        <dbReference type="Pfam" id="PF12698"/>
    </source>
</evidence>
<gene>
    <name evidence="7" type="ORF">PGLA_14840</name>
</gene>
<proteinExistence type="predicted"/>
<dbReference type="AlphaFoldDB" id="A0A168KDJ6"/>
<feature type="domain" description="ABC-2 type transporter transmembrane" evidence="6">
    <location>
        <begin position="58"/>
        <end position="227"/>
    </location>
</feature>
<dbReference type="STRING" id="494026.PGLA_14840"/>
<dbReference type="OrthoDB" id="3182222at2"/>
<keyword evidence="2 5" id="KW-0812">Transmembrane</keyword>
<feature type="transmembrane region" description="Helical" evidence="5">
    <location>
        <begin position="154"/>
        <end position="175"/>
    </location>
</feature>
<feature type="transmembrane region" description="Helical" evidence="5">
    <location>
        <begin position="21"/>
        <end position="39"/>
    </location>
</feature>
<evidence type="ECO:0000256" key="2">
    <source>
        <dbReference type="ARBA" id="ARBA00022692"/>
    </source>
</evidence>
<dbReference type="Proteomes" id="UP000076967">
    <property type="component" value="Unassembled WGS sequence"/>
</dbReference>